<feature type="chain" id="PRO_5045790117" description="RHS repeat-associated core domain-containing protein" evidence="2">
    <location>
        <begin position="25"/>
        <end position="1558"/>
    </location>
</feature>
<reference evidence="3 4" key="1">
    <citation type="submission" date="2024-05" db="EMBL/GenBank/DDBJ databases">
        <authorList>
            <person name="Duchaud E."/>
        </authorList>
    </citation>
    <scope>NUCLEOTIDE SEQUENCE [LARGE SCALE GENOMIC DNA]</scope>
    <source>
        <strain evidence="3">Ena-SAMPLE-TAB-13-05-2024-13:56:06:370-140305</strain>
    </source>
</reference>
<evidence type="ECO:0008006" key="5">
    <source>
        <dbReference type="Google" id="ProtNLM"/>
    </source>
</evidence>
<protein>
    <recommendedName>
        <fullName evidence="5">RHS repeat-associated core domain-containing protein</fullName>
    </recommendedName>
</protein>
<dbReference type="PANTHER" id="PTHR32305">
    <property type="match status" value="1"/>
</dbReference>
<proteinExistence type="predicted"/>
<organism evidence="3 4">
    <name type="scientific">Tenacibaculum vairaonense</name>
    <dbReference type="NCBI Taxonomy" id="3137860"/>
    <lineage>
        <taxon>Bacteria</taxon>
        <taxon>Pseudomonadati</taxon>
        <taxon>Bacteroidota</taxon>
        <taxon>Flavobacteriia</taxon>
        <taxon>Flavobacteriales</taxon>
        <taxon>Flavobacteriaceae</taxon>
        <taxon>Tenacibaculum</taxon>
    </lineage>
</organism>
<keyword evidence="2" id="KW-0732">Signal</keyword>
<evidence type="ECO:0000313" key="3">
    <source>
        <dbReference type="EMBL" id="CAL2105579.1"/>
    </source>
</evidence>
<gene>
    <name evidence="3" type="ORF">T190115A13A_170002</name>
</gene>
<dbReference type="InterPro" id="IPR050708">
    <property type="entry name" value="T6SS_VgrG/RHS"/>
</dbReference>
<evidence type="ECO:0000313" key="4">
    <source>
        <dbReference type="Proteomes" id="UP001497602"/>
    </source>
</evidence>
<dbReference type="EMBL" id="CAXJRC010000008">
    <property type="protein sequence ID" value="CAL2105579.1"/>
    <property type="molecule type" value="Genomic_DNA"/>
</dbReference>
<evidence type="ECO:0000256" key="1">
    <source>
        <dbReference type="SAM" id="MobiDB-lite"/>
    </source>
</evidence>
<dbReference type="InterPro" id="IPR022385">
    <property type="entry name" value="Rhs_assc_core"/>
</dbReference>
<dbReference type="Proteomes" id="UP001497602">
    <property type="component" value="Unassembled WGS sequence"/>
</dbReference>
<feature type="signal peptide" evidence="2">
    <location>
        <begin position="1"/>
        <end position="24"/>
    </location>
</feature>
<dbReference type="PANTHER" id="PTHR32305:SF15">
    <property type="entry name" value="PROTEIN RHSA-RELATED"/>
    <property type="match status" value="1"/>
</dbReference>
<dbReference type="NCBIfam" id="TIGR03696">
    <property type="entry name" value="Rhs_assc_core"/>
    <property type="match status" value="1"/>
</dbReference>
<sequence>MRNMNFLLRFFAIILLLNTSEGIAQIALPQEEIEGVDEGSPIGPDDPSDPDNPATLNGCFTDISVNRDEIIEVQKEGREYVFTIHSFCGGTFIPVMITNLSTGCWRSQIIDINNPIPDPSTNGISFTSNTVKELVTVGHHQVREQYQTTIILTIEDNSSQPERTFQVFVPAGDLQDEATISRHFDTRYSFLIKQAGDPSYSFYYKDSDGDGFGDCEEEPVISNVAISGKVTNNLDKCPFEFSKANNGCMDVAEARNWTRARAYDITGRLIGSSKNYYNDLGKLEQSQSYNPKHNRVWASHTVYDSQERPTLQSMNIPLTDKNENSGFKFVEDLIQKEAGGTFTQQDLETTSPDNSPKIKETSRLGKYYYNNSEEVLQDNTQRPYTRSFYSELNPGTVKQKIGGNKSDTNKDGVVNDTDKWVQGYSFTMPTAQELHYVYGYKYFEVSKVNPWGPGSIKENYPRRVKISKQVHIDTKGNEVVTFVDDNKKQWAVAKSGGTKQYEVISLIDNDLRYVDIHLPVGCEGTLELLGNKDKSHFKVFNLKTEEEVMNIDNLPSGVYRFQYKYDNTVNNCHEFSCLSIDEATNAIKLTQGEDAVGVRYKVNYYDFSLNYYNEVGQLTSSLQPLGFVDTCLDGLQANVSHNDKLKSNFVYNALGQLVTSSSPDEGEASFKYRKDGQIRFSQNSKQVELGEFSYTNYDALARPTESGVAKGTFTTLNPDANTFATTLKKEQHFTEYDFLSSSAQTWLNSNAGVAYRNPTFLSGNVARTYNMEGSTILSRTYYSYDVYGRVKWMVQSIDGLSGVKTIDYEYDPITSQVNKVYFQKGNATEQFIHKYTYDEHTQQLVKVETSSDDSIFTTHADYTYYQTNGALKRTELAGGIQGVDYVYNLAGQLKAINHPSLTKELDPNGDETDLFGMTLDYYGGDYQRNSNFTFNNNLTGVEDQYTGNIKGMTWNTKRTTDANTTPVLYKYKYDRNNWLKEAIFDGMGNQQNNAPKDITFNEKLTTSRNAAATDFIVLKEGFEIKATSSVTFSAKIVEANSDGTYGADDYKVHNITYDANGNIESLHRNKNTEGGSNKMDELTYTYKEDKPNQLDFVKDDAGNVGVGDIGTQSAGNYVYNSIGQLEENIEEDVKYEYNASGLVTKVFYNNALKVQFYYNDKNFRTKKVSYLDGGGNKTTHYVLDASGSTLAIYENQQLEELPIYGASRLGIHKKQSGTNVYQLTDHLGNVRAVIAKNGSTAVAATSTTDYYPFGMPMPNRQIVNGEPYRYGYQGEFAETDSEIGKPMFQLRMWDARIGRWLSPDPYRQYPSPYLGMGNNPTNGVDPDGGCFTTDKEGNTIPCVADVMGMAVDSAGVVWEIDSNGEFHTNGYDDYNVNVYTVNQIIEGVGSFRQRRQAKLNEINTHMMKTGGIHEDNTLAELFMGSSLAKNFLRRTTRNSGVKLYRAMSEAEYQAFLKNGGGLTVKGKKELFVSTEKAYSAKYLDKDGYDVLLELNMKPEAVEHFYKHGVYHSRMAAARKGWDLRGHYLWKQEQGAWNLGIGRNAERFNSFIESFNKLN</sequence>
<evidence type="ECO:0000256" key="2">
    <source>
        <dbReference type="SAM" id="SignalP"/>
    </source>
</evidence>
<keyword evidence="4" id="KW-1185">Reference proteome</keyword>
<feature type="region of interest" description="Disordered" evidence="1">
    <location>
        <begin position="35"/>
        <end position="54"/>
    </location>
</feature>
<dbReference type="Gene3D" id="2.180.10.10">
    <property type="entry name" value="RHS repeat-associated core"/>
    <property type="match status" value="1"/>
</dbReference>
<accession>A0ABP1FAU1</accession>
<name>A0ABP1FAU1_9FLAO</name>
<comment type="caution">
    <text evidence="3">The sequence shown here is derived from an EMBL/GenBank/DDBJ whole genome shotgun (WGS) entry which is preliminary data.</text>
</comment>